<evidence type="ECO:0000313" key="1">
    <source>
        <dbReference type="EMBL" id="PJZ86280.1"/>
    </source>
</evidence>
<organism evidence="1 2">
    <name type="scientific">Leptospira harrisiae</name>
    <dbReference type="NCBI Taxonomy" id="2023189"/>
    <lineage>
        <taxon>Bacteria</taxon>
        <taxon>Pseudomonadati</taxon>
        <taxon>Spirochaetota</taxon>
        <taxon>Spirochaetia</taxon>
        <taxon>Leptospirales</taxon>
        <taxon>Leptospiraceae</taxon>
        <taxon>Leptospira</taxon>
    </lineage>
</organism>
<dbReference type="SUPFAM" id="SSF53756">
    <property type="entry name" value="UDP-Glycosyltransferase/glycogen phosphorylase"/>
    <property type="match status" value="1"/>
</dbReference>
<proteinExistence type="predicted"/>
<protein>
    <recommendedName>
        <fullName evidence="3">Glycosyl transferase</fullName>
    </recommendedName>
</protein>
<reference evidence="1 2" key="1">
    <citation type="submission" date="2017-07" db="EMBL/GenBank/DDBJ databases">
        <title>Leptospira spp. isolated from tropical soils.</title>
        <authorList>
            <person name="Thibeaux R."/>
            <person name="Iraola G."/>
            <person name="Ferres I."/>
            <person name="Bierque E."/>
            <person name="Girault D."/>
            <person name="Soupe-Gilbert M.-E."/>
            <person name="Picardeau M."/>
            <person name="Goarant C."/>
        </authorList>
    </citation>
    <scope>NUCLEOTIDE SEQUENCE [LARGE SCALE GENOMIC DNA]</scope>
    <source>
        <strain evidence="1 2">FH2-B-A1</strain>
    </source>
</reference>
<accession>A0A2N0APS5</accession>
<gene>
    <name evidence="1" type="ORF">CH364_08980</name>
</gene>
<dbReference type="AlphaFoldDB" id="A0A2N0APS5"/>
<name>A0A2N0APS5_9LEPT</name>
<keyword evidence="2" id="KW-1185">Reference proteome</keyword>
<evidence type="ECO:0000313" key="2">
    <source>
        <dbReference type="Proteomes" id="UP000232145"/>
    </source>
</evidence>
<comment type="caution">
    <text evidence="1">The sequence shown here is derived from an EMBL/GenBank/DDBJ whole genome shotgun (WGS) entry which is preliminary data.</text>
</comment>
<dbReference type="EMBL" id="NPDX01000001">
    <property type="protein sequence ID" value="PJZ86280.1"/>
    <property type="molecule type" value="Genomic_DNA"/>
</dbReference>
<dbReference type="Gene3D" id="3.40.50.2000">
    <property type="entry name" value="Glycogen Phosphorylase B"/>
    <property type="match status" value="1"/>
</dbReference>
<sequence>MGIIHPGVDQHGHKSLDIKDENYQFISLGDTRTFLSNIKKILFSFVFYWKYRSIVPKSNVSISFDPGGLYLSFAWLLFGNRKNRIYHSLEISDHKNKSFLLEKTIVRFTDIILSQDQSRGRILKVILDYKKKVSFIPNSTSGTIIRNRKQFFHKVLDIPMNKKILLMTGTIETFMGSDSFLDLLPYLPENWVAVIHGWIPTSATKGKVEKAKLDFPEKLYLSHELVDNKDKFNIFSSVDLCYVNFKPDDLNLKYGLYSAGKLYDSAKVGVPVLINELPGSKEFIKKYQNGFLLKKREELPDILAKLKDENTLDASYHFYLENEFEKNYENFLQAYCVL</sequence>
<evidence type="ECO:0008006" key="3">
    <source>
        <dbReference type="Google" id="ProtNLM"/>
    </source>
</evidence>
<dbReference type="Proteomes" id="UP000232145">
    <property type="component" value="Unassembled WGS sequence"/>
</dbReference>